<evidence type="ECO:0000313" key="2">
    <source>
        <dbReference type="Proteomes" id="UP000597617"/>
    </source>
</evidence>
<protein>
    <recommendedName>
        <fullName evidence="3">Bacterial Pleckstrin homology domain-containing protein</fullName>
    </recommendedName>
</protein>
<comment type="caution">
    <text evidence="1">The sequence shown here is derived from an EMBL/GenBank/DDBJ whole genome shotgun (WGS) entry which is preliminary data.</text>
</comment>
<reference evidence="1 2" key="1">
    <citation type="submission" date="2020-11" db="EMBL/GenBank/DDBJ databases">
        <authorList>
            <person name="Kim M.K."/>
        </authorList>
    </citation>
    <scope>NUCLEOTIDE SEQUENCE [LARGE SCALE GENOMIC DNA]</scope>
    <source>
        <strain evidence="1 2">BT683</strain>
    </source>
</reference>
<dbReference type="RefSeq" id="WP_196280594.1">
    <property type="nucleotide sequence ID" value="NZ_JADQDQ010000001.1"/>
</dbReference>
<dbReference type="EMBL" id="JADQDQ010000001">
    <property type="protein sequence ID" value="MBF9236234.1"/>
    <property type="molecule type" value="Genomic_DNA"/>
</dbReference>
<accession>A0ABS0ID10</accession>
<organism evidence="1 2">
    <name type="scientific">Hymenobacter jeongseonensis</name>
    <dbReference type="NCBI Taxonomy" id="2791027"/>
    <lineage>
        <taxon>Bacteria</taxon>
        <taxon>Pseudomonadati</taxon>
        <taxon>Bacteroidota</taxon>
        <taxon>Cytophagia</taxon>
        <taxon>Cytophagales</taxon>
        <taxon>Hymenobacteraceae</taxon>
        <taxon>Hymenobacter</taxon>
    </lineage>
</organism>
<sequence length="119" mass="12764">MVDVAVHHDNVVFTIQGAHKVFALKNQLTIPRAHVTGVRPDPEAAQHIEGLRAGGTHVPGVITAGTFYLDNQGSQKPSFLDVSNPANTVVIALRNEEYHQLIIEVKDPEAVVALLAISG</sequence>
<evidence type="ECO:0000313" key="1">
    <source>
        <dbReference type="EMBL" id="MBF9236234.1"/>
    </source>
</evidence>
<evidence type="ECO:0008006" key="3">
    <source>
        <dbReference type="Google" id="ProtNLM"/>
    </source>
</evidence>
<keyword evidence="2" id="KW-1185">Reference proteome</keyword>
<dbReference type="Proteomes" id="UP000597617">
    <property type="component" value="Unassembled WGS sequence"/>
</dbReference>
<gene>
    <name evidence="1" type="ORF">I2I05_02390</name>
</gene>
<name>A0ABS0ID10_9BACT</name>
<proteinExistence type="predicted"/>